<reference evidence="2" key="1">
    <citation type="submission" date="2022-10" db="EMBL/GenBank/DDBJ databases">
        <title>The WGS of Solirubrobacter ginsenosidimutans DSM 21036.</title>
        <authorList>
            <person name="Jiang Z."/>
        </authorList>
    </citation>
    <scope>NUCLEOTIDE SEQUENCE</scope>
    <source>
        <strain evidence="2">DSM 21036</strain>
    </source>
</reference>
<protein>
    <submittedName>
        <fullName evidence="2">Aminotransferase class I and II</fullName>
    </submittedName>
</protein>
<organism evidence="2 3">
    <name type="scientific">Solirubrobacter ginsenosidimutans</name>
    <dbReference type="NCBI Taxonomy" id="490573"/>
    <lineage>
        <taxon>Bacteria</taxon>
        <taxon>Bacillati</taxon>
        <taxon>Actinomycetota</taxon>
        <taxon>Thermoleophilia</taxon>
        <taxon>Solirubrobacterales</taxon>
        <taxon>Solirubrobacteraceae</taxon>
        <taxon>Solirubrobacter</taxon>
    </lineage>
</organism>
<keyword evidence="3" id="KW-1185">Reference proteome</keyword>
<evidence type="ECO:0000259" key="1">
    <source>
        <dbReference type="Pfam" id="PF20613"/>
    </source>
</evidence>
<dbReference type="EMBL" id="JAPDOD010000020">
    <property type="protein sequence ID" value="MDA0162694.1"/>
    <property type="molecule type" value="Genomic_DNA"/>
</dbReference>
<sequence length="242" mass="25934">MLRTVTATRYVTPLREGGSLPGIVEADDDGLYVLKFRGAGQGPKALAAEIVAGELARDLGLPIPELVLIDLDPALGAAEPDPEIQELIAASEGINLGVDFLPGSLPYNPAQPPDPELAANIVWLDSLVTNVDRTPRNPNLLRWHSNLYLIDHGAALYAFHAPDPLDRARGTFPAIRDHVLLGEAGSIVDADTRLAGKADPAPAAALVPEAWADGLPYAEFLAKRLEGPREWVDEAERAREAR</sequence>
<dbReference type="AlphaFoldDB" id="A0A9X3MU18"/>
<dbReference type="GO" id="GO:0008483">
    <property type="term" value="F:transaminase activity"/>
    <property type="evidence" value="ECO:0007669"/>
    <property type="project" value="UniProtKB-KW"/>
</dbReference>
<evidence type="ECO:0000313" key="2">
    <source>
        <dbReference type="EMBL" id="MDA0162694.1"/>
    </source>
</evidence>
<feature type="domain" description="HipA-like kinase" evidence="1">
    <location>
        <begin position="13"/>
        <end position="156"/>
    </location>
</feature>
<gene>
    <name evidence="2" type="ORF">OM076_20650</name>
</gene>
<keyword evidence="2" id="KW-0032">Aminotransferase</keyword>
<keyword evidence="2" id="KW-0808">Transferase</keyword>
<dbReference type="Proteomes" id="UP001149140">
    <property type="component" value="Unassembled WGS sequence"/>
</dbReference>
<accession>A0A9X3MU18</accession>
<evidence type="ECO:0000313" key="3">
    <source>
        <dbReference type="Proteomes" id="UP001149140"/>
    </source>
</evidence>
<name>A0A9X3MU18_9ACTN</name>
<comment type="caution">
    <text evidence="2">The sequence shown here is derived from an EMBL/GenBank/DDBJ whole genome shotgun (WGS) entry which is preliminary data.</text>
</comment>
<dbReference type="Pfam" id="PF20613">
    <property type="entry name" value="HipA_2"/>
    <property type="match status" value="1"/>
</dbReference>
<dbReference type="InterPro" id="IPR046748">
    <property type="entry name" value="HipA_2"/>
</dbReference>
<proteinExistence type="predicted"/>